<feature type="region of interest" description="Disordered" evidence="1">
    <location>
        <begin position="1462"/>
        <end position="1551"/>
    </location>
</feature>
<evidence type="ECO:0000313" key="3">
    <source>
        <dbReference type="Proteomes" id="UP000279236"/>
    </source>
</evidence>
<dbReference type="RefSeq" id="XP_028476035.1">
    <property type="nucleotide sequence ID" value="XM_028624061.1"/>
</dbReference>
<feature type="compositionally biased region" description="Low complexity" evidence="1">
    <location>
        <begin position="1130"/>
        <end position="1142"/>
    </location>
</feature>
<dbReference type="GeneID" id="39593302"/>
<feature type="region of interest" description="Disordered" evidence="1">
    <location>
        <begin position="1"/>
        <end position="42"/>
    </location>
</feature>
<feature type="compositionally biased region" description="Basic and acidic residues" evidence="1">
    <location>
        <begin position="1015"/>
        <end position="1024"/>
    </location>
</feature>
<dbReference type="EMBL" id="RSCE01000007">
    <property type="protein sequence ID" value="RSH81316.1"/>
    <property type="molecule type" value="Genomic_DNA"/>
</dbReference>
<feature type="compositionally biased region" description="Polar residues" evidence="1">
    <location>
        <begin position="1815"/>
        <end position="1830"/>
    </location>
</feature>
<feature type="region of interest" description="Disordered" evidence="1">
    <location>
        <begin position="227"/>
        <end position="306"/>
    </location>
</feature>
<feature type="compositionally biased region" description="Low complexity" evidence="1">
    <location>
        <begin position="147"/>
        <end position="160"/>
    </location>
</feature>
<feature type="region of interest" description="Disordered" evidence="1">
    <location>
        <begin position="1653"/>
        <end position="1711"/>
    </location>
</feature>
<feature type="compositionally biased region" description="Basic and acidic residues" evidence="1">
    <location>
        <begin position="820"/>
        <end position="833"/>
    </location>
</feature>
<evidence type="ECO:0000256" key="1">
    <source>
        <dbReference type="SAM" id="MobiDB-lite"/>
    </source>
</evidence>
<feature type="compositionally biased region" description="Gly residues" evidence="1">
    <location>
        <begin position="1476"/>
        <end position="1485"/>
    </location>
</feature>
<feature type="compositionally biased region" description="Low complexity" evidence="1">
    <location>
        <begin position="949"/>
        <end position="970"/>
    </location>
</feature>
<feature type="compositionally biased region" description="Low complexity" evidence="1">
    <location>
        <begin position="887"/>
        <end position="896"/>
    </location>
</feature>
<proteinExistence type="predicted"/>
<feature type="compositionally biased region" description="Polar residues" evidence="1">
    <location>
        <begin position="1664"/>
        <end position="1691"/>
    </location>
</feature>
<feature type="compositionally biased region" description="Low complexity" evidence="1">
    <location>
        <begin position="428"/>
        <end position="443"/>
    </location>
</feature>
<feature type="compositionally biased region" description="Low complexity" evidence="1">
    <location>
        <begin position="859"/>
        <end position="878"/>
    </location>
</feature>
<feature type="compositionally biased region" description="Polar residues" evidence="1">
    <location>
        <begin position="161"/>
        <end position="182"/>
    </location>
</feature>
<feature type="region of interest" description="Disordered" evidence="1">
    <location>
        <begin position="818"/>
        <end position="1267"/>
    </location>
</feature>
<feature type="compositionally biased region" description="Polar residues" evidence="1">
    <location>
        <begin position="1213"/>
        <end position="1224"/>
    </location>
</feature>
<protein>
    <submittedName>
        <fullName evidence="2">Uncharacterized protein</fullName>
    </submittedName>
</protein>
<feature type="compositionally biased region" description="Polar residues" evidence="1">
    <location>
        <begin position="515"/>
        <end position="527"/>
    </location>
</feature>
<feature type="compositionally biased region" description="Low complexity" evidence="1">
    <location>
        <begin position="32"/>
        <end position="42"/>
    </location>
</feature>
<gene>
    <name evidence="2" type="ORF">EHS24_008759</name>
</gene>
<feature type="compositionally biased region" description="Low complexity" evidence="1">
    <location>
        <begin position="574"/>
        <end position="583"/>
    </location>
</feature>
<comment type="caution">
    <text evidence="2">The sequence shown here is derived from an EMBL/GenBank/DDBJ whole genome shotgun (WGS) entry which is preliminary data.</text>
</comment>
<reference evidence="2 3" key="1">
    <citation type="submission" date="2018-11" db="EMBL/GenBank/DDBJ databases">
        <title>Genome sequence of Apiotrichum porosum DSM 27194.</title>
        <authorList>
            <person name="Aliyu H."/>
            <person name="Gorte O."/>
            <person name="Ochsenreither K."/>
        </authorList>
    </citation>
    <scope>NUCLEOTIDE SEQUENCE [LARGE SCALE GENOMIC DNA]</scope>
    <source>
        <strain evidence="2 3">DSM 27194</strain>
    </source>
</reference>
<name>A0A427XR29_9TREE</name>
<feature type="compositionally biased region" description="Basic and acidic residues" evidence="1">
    <location>
        <begin position="1428"/>
        <end position="1444"/>
    </location>
</feature>
<feature type="compositionally biased region" description="Low complexity" evidence="1">
    <location>
        <begin position="1500"/>
        <end position="1509"/>
    </location>
</feature>
<feature type="region of interest" description="Disordered" evidence="1">
    <location>
        <begin position="1574"/>
        <end position="1593"/>
    </location>
</feature>
<feature type="region of interest" description="Disordered" evidence="1">
    <location>
        <begin position="1396"/>
        <end position="1444"/>
    </location>
</feature>
<feature type="compositionally biased region" description="Polar residues" evidence="1">
    <location>
        <begin position="1046"/>
        <end position="1056"/>
    </location>
</feature>
<feature type="compositionally biased region" description="Polar residues" evidence="1">
    <location>
        <begin position="1583"/>
        <end position="1593"/>
    </location>
</feature>
<feature type="region of interest" description="Disordered" evidence="1">
    <location>
        <begin position="117"/>
        <end position="187"/>
    </location>
</feature>
<feature type="region of interest" description="Disordered" evidence="1">
    <location>
        <begin position="696"/>
        <end position="721"/>
    </location>
</feature>
<feature type="compositionally biased region" description="Polar residues" evidence="1">
    <location>
        <begin position="10"/>
        <end position="20"/>
    </location>
</feature>
<evidence type="ECO:0000313" key="2">
    <source>
        <dbReference type="EMBL" id="RSH81316.1"/>
    </source>
</evidence>
<keyword evidence="3" id="KW-1185">Reference proteome</keyword>
<dbReference type="STRING" id="105984.A0A427XR29"/>
<feature type="region of interest" description="Disordered" evidence="1">
    <location>
        <begin position="428"/>
        <end position="654"/>
    </location>
</feature>
<feature type="region of interest" description="Disordered" evidence="1">
    <location>
        <begin position="1815"/>
        <end position="1849"/>
    </location>
</feature>
<feature type="compositionally biased region" description="Basic and acidic residues" evidence="1">
    <location>
        <begin position="1151"/>
        <end position="1160"/>
    </location>
</feature>
<feature type="compositionally biased region" description="Basic residues" evidence="1">
    <location>
        <begin position="1092"/>
        <end position="1101"/>
    </location>
</feature>
<dbReference type="OrthoDB" id="3259825at2759"/>
<feature type="compositionally biased region" description="Pro residues" evidence="1">
    <location>
        <begin position="934"/>
        <end position="947"/>
    </location>
</feature>
<feature type="compositionally biased region" description="Polar residues" evidence="1">
    <location>
        <begin position="461"/>
        <end position="480"/>
    </location>
</feature>
<accession>A0A427XR29</accession>
<feature type="compositionally biased region" description="Pro residues" evidence="1">
    <location>
        <begin position="444"/>
        <end position="457"/>
    </location>
</feature>
<organism evidence="2 3">
    <name type="scientific">Apiotrichum porosum</name>
    <dbReference type="NCBI Taxonomy" id="105984"/>
    <lineage>
        <taxon>Eukaryota</taxon>
        <taxon>Fungi</taxon>
        <taxon>Dikarya</taxon>
        <taxon>Basidiomycota</taxon>
        <taxon>Agaricomycotina</taxon>
        <taxon>Tremellomycetes</taxon>
        <taxon>Trichosporonales</taxon>
        <taxon>Trichosporonaceae</taxon>
        <taxon>Apiotrichum</taxon>
    </lineage>
</organism>
<feature type="compositionally biased region" description="Gly residues" evidence="1">
    <location>
        <begin position="1832"/>
        <end position="1843"/>
    </location>
</feature>
<feature type="compositionally biased region" description="Polar residues" evidence="1">
    <location>
        <begin position="628"/>
        <end position="650"/>
    </location>
</feature>
<sequence>MDKLFRKRTTSNARSDSSSQPREHRFRKDKVAALPKRAAAPLPRLPPSLDIDIRNSLILPSLTQRFSVLLPGLTAAPDQTVRSLLAQQRGRNDGPSLTLEEEELLIAELRGDAPSVMSGISEWDGNPPPLDGDWGYGNAPRTGSLAGSMSSPSVRSRSGSDLATLSTSARGSATQLSPSGSFTPLAPVKSPSYSTFGGERIGPRSYGFSSSAGFRDNNYLRKVTKTAGKPAEGVADTPTPHHPSPPRRKPLPDMYPPMPTLTDREASSSSPSSSSDRTALPSAHVSTASIGGRSVTSPVTSTPQSLVDEVLIQRPQKTTPLDARGPHPRQRLHQLQQPQQRQSLMMGLSPAQAQRISMALLELESHLVSAVEVPEEPSRGAEQGSYVVLNDQEEILDGDGGDPIVLDRVPSITSTSASSSVFPFTVSPTSSAHGGSASVAPSTAAPPTPVSKPPSLPSSPRTLNLQAMQSSAGQSPTLPSASFPAVPAGMQSPSPSPAASAPEGADMYRADDSTRVSSATTSLSETDYQVPAPALKPFRPQPVRHTPSPAFGVTSGYVPGQPRPVGSRHGGHGSFSSKSSTPPFGSPLSPSAMNGIGQLPTRAPFPSAPTGQRRSGYSALQGGVQLARSHSATQGSNAGSRSNTPTQSSKVGHVPAPGVLAARHQASHSIGEFNSWRSGSSLGVHSPTKAVIIEDEQAERSASSDSSRPPHTEITSNLYSHGSIGRTSEAIGLFPMKDPSAQPLAPLQRVRTHESTSSTFSMPGMDDSALWDSMFRDRPFDHAAVITPNDDQDRADLDLLRSMSGMGKDELMAIQGRLVENAKSERDRLRSERDEDVTPSPQPSQPPLSASETHVPVQKSSAAASAASLPATLSKSPAWPMPPTSGPAVRPAVRPAEPAPPARLDNGVTAPSPGPPTSPSQFPTQHVPRSELPRGPPPMRPQPPPANISPVPVSAASMSPTVVTPSSLPPWAAGIASPTGVASPAAASPTGNTNGQSGHDRSASGGKTWLDDDPDARRDIEERIQLANSSLFRAPSRSAHKRSLSKKQISSPTLVSYSAKVPTTPIASIPGVGDQGSLGKKAGEKGSSGHKLSGRWRKLGFKRPSISGAEVTPFMPPMPPATAPLSGPLATTPRQQQQQTAQPTPPASLSRKPEGTDLHGFRFPHAPDGVPGSQNGGADMPAPNGVVPRGTQNTPHHDAPNGRAVPTHASPVLASQPQSRTPPQHLSALPSQSPPVALTRGSPGGDARTAPTAEVRPASPKGQRSKPLTGAALQAITNPNLDKVVSRRTHGTTPSDASIDKFIQAGREVGFDDERLNEILASNGVRHSDASSSLSRLSSAPLSFTGARSSPKAAPRLTLGWGHGDIDASQFVISQFDSPPPTQPFFDKSQLDQVASSFDRPLSDRPLSERSISGRLHPPARIPSTVDESPRITERALSEPRASSDIDPSILRRTIVMVDEAATPGAPLSPQVSRTGGNGGGGGGRKLPPSPLQLADNDAVPTTPVSPTTALNGTSNGKAAPFQRGNSIRRKPVPLANIDKQPVEPNPRPGLHIRTESNTSDAMSSLVSPSPHYDGSHYYGNSEPASATSSGFPHSTSSFLDYYNGDSPVSETFDRGSQFGSQQFNRGSQGLEITEYADGRVVWNIVNALRSDAGHGSTSEDHTNNQQELQRGSVLSTQSQTSNYTGSQRESQPPERLSEVAEGGLPANGPWRVGPTAGLSFMRRPETKVYYTSSADVADLIDQLSGDATGGATRGRIDIRPTQMGVPQYGALGFGPGQFDDADLAPGAAQDLSTSTATLSPLKQRRLRPDLEQNFTAQDVQSPSAQSFGSDLSGGGSASVGHGGMERSVEDRLQALMDRLRAAPGGVSGVVVE</sequence>
<dbReference type="Proteomes" id="UP000279236">
    <property type="component" value="Unassembled WGS sequence"/>
</dbReference>
<feature type="compositionally biased region" description="Low complexity" evidence="1">
    <location>
        <begin position="294"/>
        <end position="303"/>
    </location>
</feature>
<feature type="compositionally biased region" description="Polar residues" evidence="1">
    <location>
        <begin position="700"/>
        <end position="720"/>
    </location>
</feature>